<dbReference type="OrthoDB" id="2563155at2759"/>
<organism evidence="2 3">
    <name type="scientific">Sanghuangporus baumii</name>
    <name type="common">Phellinus baumii</name>
    <dbReference type="NCBI Taxonomy" id="108892"/>
    <lineage>
        <taxon>Eukaryota</taxon>
        <taxon>Fungi</taxon>
        <taxon>Dikarya</taxon>
        <taxon>Basidiomycota</taxon>
        <taxon>Agaricomycotina</taxon>
        <taxon>Agaricomycetes</taxon>
        <taxon>Hymenochaetales</taxon>
        <taxon>Hymenochaetaceae</taxon>
        <taxon>Sanghuangporus</taxon>
    </lineage>
</organism>
<name>A0A9Q5I0X2_SANBA</name>
<accession>A0A9Q5I0X2</accession>
<feature type="compositionally biased region" description="Polar residues" evidence="1">
    <location>
        <begin position="251"/>
        <end position="261"/>
    </location>
</feature>
<evidence type="ECO:0000256" key="1">
    <source>
        <dbReference type="SAM" id="MobiDB-lite"/>
    </source>
</evidence>
<sequence>MAYVPPHLRNRRQVASQNETESKSLVSRLSYRQSRITSSNSTHSLDDIADLLGCSKHCLSTLTVVKPLRLEEPNELEDLQKSEDDTLRAILLFDGQHPEWKSEHKVLCKSNLHVLHKLANVQLDQIDQSSTHSFAIDESSIEYPLFQQIPFLKNNFDFAGWWCIQSITFLAPRSAELIALFEKKFSTQDKRGRNTFNSPRGSQKARSEEAWRDSLRRQWAVVALVQNHARKDLPEPAVKNCSNTRDEVPKDSSNAETYHTD</sequence>
<feature type="compositionally biased region" description="Polar residues" evidence="1">
    <location>
        <begin position="13"/>
        <end position="23"/>
    </location>
</feature>
<protein>
    <submittedName>
        <fullName evidence="2">Uncharacterized protein</fullName>
    </submittedName>
</protein>
<dbReference type="AlphaFoldDB" id="A0A9Q5I0X2"/>
<gene>
    <name evidence="2" type="ORF">A7U60_g3127</name>
</gene>
<feature type="region of interest" description="Disordered" evidence="1">
    <location>
        <begin position="233"/>
        <end position="261"/>
    </location>
</feature>
<keyword evidence="3" id="KW-1185">Reference proteome</keyword>
<dbReference type="Proteomes" id="UP000757232">
    <property type="component" value="Unassembled WGS sequence"/>
</dbReference>
<comment type="caution">
    <text evidence="2">The sequence shown here is derived from an EMBL/GenBank/DDBJ whole genome shotgun (WGS) entry which is preliminary data.</text>
</comment>
<evidence type="ECO:0000313" key="3">
    <source>
        <dbReference type="Proteomes" id="UP000757232"/>
    </source>
</evidence>
<feature type="region of interest" description="Disordered" evidence="1">
    <location>
        <begin position="1"/>
        <end position="23"/>
    </location>
</feature>
<evidence type="ECO:0000313" key="2">
    <source>
        <dbReference type="EMBL" id="OCB89650.1"/>
    </source>
</evidence>
<proteinExistence type="predicted"/>
<reference evidence="2" key="1">
    <citation type="submission" date="2016-06" db="EMBL/GenBank/DDBJ databases">
        <title>Draft Genome sequence of the fungus Inonotus baumii.</title>
        <authorList>
            <person name="Zhu H."/>
            <person name="Lin W."/>
        </authorList>
    </citation>
    <scope>NUCLEOTIDE SEQUENCE</scope>
    <source>
        <strain evidence="2">821</strain>
    </source>
</reference>
<dbReference type="EMBL" id="LNZH02000151">
    <property type="protein sequence ID" value="OCB89650.1"/>
    <property type="molecule type" value="Genomic_DNA"/>
</dbReference>